<dbReference type="OrthoDB" id="60033at2759"/>
<proteinExistence type="predicted"/>
<dbReference type="Proteomes" id="UP000494165">
    <property type="component" value="Unassembled WGS sequence"/>
</dbReference>
<feature type="transmembrane region" description="Helical" evidence="2">
    <location>
        <begin position="66"/>
        <end position="86"/>
    </location>
</feature>
<name>A0A8S1DZ15_9INSE</name>
<sequence>MRDSCPSIGPDLLFLRNSDRMDEEEGSSLSLSSIGGGGGVASKGGKRDRGCLSTNPQLKRGRRLQLLQMLALPFVPILALIVQNALTLRNIVVNRHEVVDIDRQVRKLSRLLLSPHTPETKNISCT</sequence>
<keyword evidence="2" id="KW-0812">Transmembrane</keyword>
<keyword evidence="2" id="KW-1133">Transmembrane helix</keyword>
<organism evidence="3 4">
    <name type="scientific">Cloeon dipterum</name>
    <dbReference type="NCBI Taxonomy" id="197152"/>
    <lineage>
        <taxon>Eukaryota</taxon>
        <taxon>Metazoa</taxon>
        <taxon>Ecdysozoa</taxon>
        <taxon>Arthropoda</taxon>
        <taxon>Hexapoda</taxon>
        <taxon>Insecta</taxon>
        <taxon>Pterygota</taxon>
        <taxon>Palaeoptera</taxon>
        <taxon>Ephemeroptera</taxon>
        <taxon>Pisciforma</taxon>
        <taxon>Baetidae</taxon>
        <taxon>Cloeon</taxon>
    </lineage>
</organism>
<keyword evidence="2" id="KW-0472">Membrane</keyword>
<feature type="region of interest" description="Disordered" evidence="1">
    <location>
        <begin position="24"/>
        <end position="55"/>
    </location>
</feature>
<accession>A0A8S1DZ15</accession>
<gene>
    <name evidence="3" type="ORF">CLODIP_2_CD12213</name>
</gene>
<dbReference type="AlphaFoldDB" id="A0A8S1DZ15"/>
<dbReference type="EMBL" id="CADEPI010000402">
    <property type="protein sequence ID" value="CAB3385265.1"/>
    <property type="molecule type" value="Genomic_DNA"/>
</dbReference>
<reference evidence="3 4" key="1">
    <citation type="submission" date="2020-04" db="EMBL/GenBank/DDBJ databases">
        <authorList>
            <person name="Alioto T."/>
            <person name="Alioto T."/>
            <person name="Gomez Garrido J."/>
        </authorList>
    </citation>
    <scope>NUCLEOTIDE SEQUENCE [LARGE SCALE GENOMIC DNA]</scope>
</reference>
<evidence type="ECO:0000256" key="2">
    <source>
        <dbReference type="SAM" id="Phobius"/>
    </source>
</evidence>
<evidence type="ECO:0000313" key="4">
    <source>
        <dbReference type="Proteomes" id="UP000494165"/>
    </source>
</evidence>
<evidence type="ECO:0000313" key="3">
    <source>
        <dbReference type="EMBL" id="CAB3385265.1"/>
    </source>
</evidence>
<comment type="caution">
    <text evidence="3">The sequence shown here is derived from an EMBL/GenBank/DDBJ whole genome shotgun (WGS) entry which is preliminary data.</text>
</comment>
<evidence type="ECO:0000256" key="1">
    <source>
        <dbReference type="SAM" id="MobiDB-lite"/>
    </source>
</evidence>
<keyword evidence="4" id="KW-1185">Reference proteome</keyword>
<protein>
    <submittedName>
        <fullName evidence="3">Uncharacterized protein</fullName>
    </submittedName>
</protein>